<dbReference type="InterPro" id="IPR050223">
    <property type="entry name" value="D-isomer_2-hydroxyacid_DH"/>
</dbReference>
<dbReference type="AlphaFoldDB" id="A0A3E3E4D4"/>
<feature type="domain" description="D-isomer specific 2-hydroxyacid dehydrogenase NAD-binding" evidence="2">
    <location>
        <begin position="115"/>
        <end position="291"/>
    </location>
</feature>
<evidence type="ECO:0000313" key="6">
    <source>
        <dbReference type="Proteomes" id="UP000540014"/>
    </source>
</evidence>
<dbReference type="InterPro" id="IPR029753">
    <property type="entry name" value="D-isomer_DH_CS"/>
</dbReference>
<sequence length="338" mass="37911">MKAIVVDKDYGSAKPEEIEKIRKIYTSQGIEFEACHFISEDEIIQGCKEADAILCTGNPPITRKVMEALPKLKYIQRFGIGVNSIDLEAASELNKIILNIPGFCAKELADLSSSFILGLIRNTVYYDREIRKGNWPKCQYLLPLDLRELTLGLYGFGSAGQHLYQTIHGGWKTKTIACDPYLPENIKEQYSDIEFVDFDTLVKESDIISIHVGLTKETRHIFNRDVFRQMKNNALIINTARGPIINQEDLAWALENGEIRGAGLDTVEKEPIDPKDPLLKMDNVVLSAHCGSYGVGAKKTQIDTVCTLIPKAIFEKKLPARNVANKSVMKKSLGIKFF</sequence>
<dbReference type="EMBL" id="QUSK01000016">
    <property type="protein sequence ID" value="RGD76059.1"/>
    <property type="molecule type" value="Genomic_DNA"/>
</dbReference>
<dbReference type="InterPro" id="IPR006140">
    <property type="entry name" value="D-isomer_DH_NAD-bd"/>
</dbReference>
<evidence type="ECO:0000313" key="4">
    <source>
        <dbReference type="EMBL" id="RGD76059.1"/>
    </source>
</evidence>
<reference evidence="4 5" key="1">
    <citation type="submission" date="2018-08" db="EMBL/GenBank/DDBJ databases">
        <title>A genome reference for cultivated species of the human gut microbiota.</title>
        <authorList>
            <person name="Zou Y."/>
            <person name="Xue W."/>
            <person name="Luo G."/>
        </authorList>
    </citation>
    <scope>NUCLEOTIDE SEQUENCE [LARGE SCALE GENOMIC DNA]</scope>
    <source>
        <strain evidence="4 5">TF08-11</strain>
    </source>
</reference>
<protein>
    <submittedName>
        <fullName evidence="4">C-terminal binding protein</fullName>
    </submittedName>
</protein>
<reference evidence="3 6" key="2">
    <citation type="submission" date="2020-04" db="EMBL/GenBank/DDBJ databases">
        <authorList>
            <person name="Hitch T.C.A."/>
            <person name="Wylensek D."/>
            <person name="Clavel T."/>
        </authorList>
    </citation>
    <scope>NUCLEOTIDE SEQUENCE [LARGE SCALE GENOMIC DNA]</scope>
    <source>
        <strain evidence="3 6">BSM-383-APC-22F</strain>
    </source>
</reference>
<evidence type="ECO:0000313" key="5">
    <source>
        <dbReference type="Proteomes" id="UP000260721"/>
    </source>
</evidence>
<gene>
    <name evidence="4" type="ORF">DXC78_07795</name>
    <name evidence="3" type="ORF">HF861_03295</name>
</gene>
<dbReference type="GO" id="GO:0051287">
    <property type="term" value="F:NAD binding"/>
    <property type="evidence" value="ECO:0007669"/>
    <property type="project" value="InterPro"/>
</dbReference>
<dbReference type="PANTHER" id="PTHR10996:SF283">
    <property type="entry name" value="GLYOXYLATE_HYDROXYPYRUVATE REDUCTASE B"/>
    <property type="match status" value="1"/>
</dbReference>
<dbReference type="GO" id="GO:0016618">
    <property type="term" value="F:hydroxypyruvate reductase [NAD(P)H] activity"/>
    <property type="evidence" value="ECO:0007669"/>
    <property type="project" value="TreeGrafter"/>
</dbReference>
<dbReference type="InterPro" id="IPR036291">
    <property type="entry name" value="NAD(P)-bd_dom_sf"/>
</dbReference>
<dbReference type="RefSeq" id="WP_117446505.1">
    <property type="nucleotide sequence ID" value="NZ_CALCIP010000040.1"/>
</dbReference>
<dbReference type="Proteomes" id="UP000260721">
    <property type="component" value="Unassembled WGS sequence"/>
</dbReference>
<comment type="caution">
    <text evidence="4">The sequence shown here is derived from an EMBL/GenBank/DDBJ whole genome shotgun (WGS) entry which is preliminary data.</text>
</comment>
<dbReference type="SUPFAM" id="SSF52283">
    <property type="entry name" value="Formate/glycerate dehydrogenase catalytic domain-like"/>
    <property type="match status" value="1"/>
</dbReference>
<dbReference type="SUPFAM" id="SSF51735">
    <property type="entry name" value="NAD(P)-binding Rossmann-fold domains"/>
    <property type="match status" value="1"/>
</dbReference>
<dbReference type="Proteomes" id="UP000540014">
    <property type="component" value="Unassembled WGS sequence"/>
</dbReference>
<dbReference type="GO" id="GO:0003714">
    <property type="term" value="F:transcription corepressor activity"/>
    <property type="evidence" value="ECO:0007669"/>
    <property type="project" value="InterPro"/>
</dbReference>
<organism evidence="4 5">
    <name type="scientific">Faecalicoccus pleomorphus</name>
    <dbReference type="NCBI Taxonomy" id="1323"/>
    <lineage>
        <taxon>Bacteria</taxon>
        <taxon>Bacillati</taxon>
        <taxon>Bacillota</taxon>
        <taxon>Erysipelotrichia</taxon>
        <taxon>Erysipelotrichales</taxon>
        <taxon>Erysipelotrichaceae</taxon>
        <taxon>Faecalicoccus</taxon>
    </lineage>
</organism>
<dbReference type="Pfam" id="PF02826">
    <property type="entry name" value="2-Hacid_dh_C"/>
    <property type="match status" value="1"/>
</dbReference>
<dbReference type="EMBL" id="JABAFR010000006">
    <property type="protein sequence ID" value="NME43907.1"/>
    <property type="molecule type" value="Genomic_DNA"/>
</dbReference>
<evidence type="ECO:0000259" key="2">
    <source>
        <dbReference type="Pfam" id="PF02826"/>
    </source>
</evidence>
<dbReference type="PROSITE" id="PS00671">
    <property type="entry name" value="D_2_HYDROXYACID_DH_3"/>
    <property type="match status" value="1"/>
</dbReference>
<dbReference type="GO" id="GO:0005829">
    <property type="term" value="C:cytosol"/>
    <property type="evidence" value="ECO:0007669"/>
    <property type="project" value="TreeGrafter"/>
</dbReference>
<dbReference type="Gene3D" id="3.40.50.720">
    <property type="entry name" value="NAD(P)-binding Rossmann-like Domain"/>
    <property type="match status" value="2"/>
</dbReference>
<evidence type="ECO:0000313" key="3">
    <source>
        <dbReference type="EMBL" id="NME43907.1"/>
    </source>
</evidence>
<dbReference type="GO" id="GO:0030267">
    <property type="term" value="F:glyoxylate reductase (NADPH) activity"/>
    <property type="evidence" value="ECO:0007669"/>
    <property type="project" value="TreeGrafter"/>
</dbReference>
<name>A0A3E3E4D4_9FIRM</name>
<dbReference type="PANTHER" id="PTHR10996">
    <property type="entry name" value="2-HYDROXYACID DEHYDROGENASE-RELATED"/>
    <property type="match status" value="1"/>
</dbReference>
<dbReference type="CDD" id="cd05299">
    <property type="entry name" value="CtBP_dh"/>
    <property type="match status" value="1"/>
</dbReference>
<keyword evidence="1" id="KW-0560">Oxidoreductase</keyword>
<evidence type="ECO:0000256" key="1">
    <source>
        <dbReference type="ARBA" id="ARBA00023002"/>
    </source>
</evidence>
<dbReference type="InterPro" id="IPR043322">
    <property type="entry name" value="CtBP"/>
</dbReference>
<accession>A0A3E3E4D4</accession>
<proteinExistence type="predicted"/>